<keyword evidence="2" id="KW-0812">Transmembrane</keyword>
<keyword evidence="2" id="KW-0472">Membrane</keyword>
<dbReference type="RefSeq" id="WP_143146994.1">
    <property type="nucleotide sequence ID" value="NZ_FRAD01000015.1"/>
</dbReference>
<feature type="compositionally biased region" description="Basic and acidic residues" evidence="1">
    <location>
        <begin position="254"/>
        <end position="263"/>
    </location>
</feature>
<evidence type="ECO:0000256" key="1">
    <source>
        <dbReference type="SAM" id="MobiDB-lite"/>
    </source>
</evidence>
<sequence length="402" mass="47585">MRYFKKIFLWICISLVFQVIIFYLADKYIMIKEDVRIYKLNYKEKQDIEKITIGMKCQASWEKFQCSYDGRYISYLDGKNLYVYDCTTKSRKMVPFEGNHQLAYHMWIPQRERMIIIEKINRGSEVVFSISYYDANTSEKRNVKDISHEQKDAYVQDVEGSLLTGAIYINVVSGKDKSNLYRIDISENIMPIDTTNYFIDKLSLVESMDRLIYEDKLNNKIFYVDFPYNIVEEIKVRGNQSEESTDPEDLDREDYERSQEQNKQEQNTQEQNTEEQNKQEDNKKKNKKNSGKEKLLGSNDLGEVYIGILENGGVEELYISTGDLELKNWNYKKLNKAAREENIYICENGGFYVSYPEENKIIYYNGNVKTEKELKGKVVDYYDKGFIYMNDNHELLSEEVLQ</sequence>
<feature type="compositionally biased region" description="Acidic residues" evidence="1">
    <location>
        <begin position="243"/>
        <end position="253"/>
    </location>
</feature>
<gene>
    <name evidence="3" type="ORF">SAMN02745248_01912</name>
</gene>
<dbReference type="EMBL" id="FRAD01000015">
    <property type="protein sequence ID" value="SHK15703.1"/>
    <property type="molecule type" value="Genomic_DNA"/>
</dbReference>
<evidence type="ECO:0000313" key="3">
    <source>
        <dbReference type="EMBL" id="SHK15703.1"/>
    </source>
</evidence>
<dbReference type="STRING" id="1121331.SAMN02745248_01912"/>
<protein>
    <recommendedName>
        <fullName evidence="5">DUF5050 domain-containing protein</fullName>
    </recommendedName>
</protein>
<evidence type="ECO:0008006" key="5">
    <source>
        <dbReference type="Google" id="ProtNLM"/>
    </source>
</evidence>
<dbReference type="SUPFAM" id="SSF82171">
    <property type="entry name" value="DPP6 N-terminal domain-like"/>
    <property type="match status" value="1"/>
</dbReference>
<proteinExistence type="predicted"/>
<reference evidence="3 4" key="1">
    <citation type="submission" date="2016-11" db="EMBL/GenBank/DDBJ databases">
        <authorList>
            <person name="Jaros S."/>
            <person name="Januszkiewicz K."/>
            <person name="Wedrychowicz H."/>
        </authorList>
    </citation>
    <scope>NUCLEOTIDE SEQUENCE [LARGE SCALE GENOMIC DNA]</scope>
    <source>
        <strain evidence="3 4">DSM 3090</strain>
    </source>
</reference>
<keyword evidence="2" id="KW-1133">Transmembrane helix</keyword>
<evidence type="ECO:0000313" key="4">
    <source>
        <dbReference type="Proteomes" id="UP000183952"/>
    </source>
</evidence>
<dbReference type="OrthoDB" id="1630871at2"/>
<organism evidence="3 4">
    <name type="scientific">Hathewaya proteolytica DSM 3090</name>
    <dbReference type="NCBI Taxonomy" id="1121331"/>
    <lineage>
        <taxon>Bacteria</taxon>
        <taxon>Bacillati</taxon>
        <taxon>Bacillota</taxon>
        <taxon>Clostridia</taxon>
        <taxon>Eubacteriales</taxon>
        <taxon>Clostridiaceae</taxon>
        <taxon>Hathewaya</taxon>
    </lineage>
</organism>
<keyword evidence="4" id="KW-1185">Reference proteome</keyword>
<dbReference type="Proteomes" id="UP000183952">
    <property type="component" value="Unassembled WGS sequence"/>
</dbReference>
<evidence type="ECO:0000256" key="2">
    <source>
        <dbReference type="SAM" id="Phobius"/>
    </source>
</evidence>
<feature type="region of interest" description="Disordered" evidence="1">
    <location>
        <begin position="238"/>
        <end position="295"/>
    </location>
</feature>
<name>A0A1M6Q6H7_9CLOT</name>
<accession>A0A1M6Q6H7</accession>
<dbReference type="AlphaFoldDB" id="A0A1M6Q6H7"/>
<feature type="transmembrane region" description="Helical" evidence="2">
    <location>
        <begin position="7"/>
        <end position="25"/>
    </location>
</feature>